<dbReference type="GO" id="GO:0051537">
    <property type="term" value="F:2 iron, 2 sulfur cluster binding"/>
    <property type="evidence" value="ECO:0007669"/>
    <property type="project" value="UniProtKB-KW"/>
</dbReference>
<dbReference type="PIRSF" id="PIRSF000216">
    <property type="entry name" value="NADH_DH_24kDa"/>
    <property type="match status" value="1"/>
</dbReference>
<keyword evidence="2 7" id="KW-0001">2Fe-2S</keyword>
<keyword evidence="3 7" id="KW-0479">Metal-binding</keyword>
<dbReference type="InterPro" id="IPR036249">
    <property type="entry name" value="Thioredoxin-like_sf"/>
</dbReference>
<proteinExistence type="inferred from homology"/>
<reference evidence="8 9" key="1">
    <citation type="submission" date="2017-11" db="EMBL/GenBank/DDBJ databases">
        <title>Evolution of Phototrophy in the Chloroflexi Phylum Driven by Horizontal Gene Transfer.</title>
        <authorList>
            <person name="Ward L.M."/>
            <person name="Hemp J."/>
            <person name="Shih P.M."/>
            <person name="Mcglynn S.E."/>
            <person name="Fischer W."/>
        </authorList>
    </citation>
    <scope>NUCLEOTIDE SEQUENCE [LARGE SCALE GENOMIC DNA]</scope>
    <source>
        <strain evidence="8">JP3_7</strain>
    </source>
</reference>
<evidence type="ECO:0000256" key="4">
    <source>
        <dbReference type="ARBA" id="ARBA00023004"/>
    </source>
</evidence>
<dbReference type="Gene3D" id="3.40.30.10">
    <property type="entry name" value="Glutaredoxin"/>
    <property type="match status" value="1"/>
</dbReference>
<evidence type="ECO:0000256" key="5">
    <source>
        <dbReference type="ARBA" id="ARBA00023014"/>
    </source>
</evidence>
<keyword evidence="5 7" id="KW-0411">Iron-sulfur</keyword>
<feature type="binding site" evidence="7">
    <location>
        <position position="82"/>
    </location>
    <ligand>
        <name>[2Fe-2S] cluster</name>
        <dbReference type="ChEBI" id="CHEBI:190135"/>
    </ligand>
</feature>
<evidence type="ECO:0000256" key="7">
    <source>
        <dbReference type="PIRSR" id="PIRSR000216-1"/>
    </source>
</evidence>
<sequence>MLKEKRAADIEKVLAKYPPERKRSAVMPLLYIAQEEYGYCSDEAIREVAEIIGCDPTEVKSIVGFYTMFYEQPVGKYVIDVCDDLPCALRGAGQFVTYCEKKLGIRAGQTTPDGKFTLNTVMCIAACDRAPVAQVNREYRYDLTEASFDRMLDELSRS</sequence>
<dbReference type="PANTHER" id="PTHR10371">
    <property type="entry name" value="NADH DEHYDROGENASE UBIQUINONE FLAVOPROTEIN 2, MITOCHONDRIAL"/>
    <property type="match status" value="1"/>
</dbReference>
<dbReference type="InterPro" id="IPR041921">
    <property type="entry name" value="NuoE_N"/>
</dbReference>
<dbReference type="EMBL" id="PGTN01000012">
    <property type="protein sequence ID" value="PJF48521.1"/>
    <property type="molecule type" value="Genomic_DNA"/>
</dbReference>
<dbReference type="SUPFAM" id="SSF52833">
    <property type="entry name" value="Thioredoxin-like"/>
    <property type="match status" value="1"/>
</dbReference>
<dbReference type="GO" id="GO:0003954">
    <property type="term" value="F:NADH dehydrogenase activity"/>
    <property type="evidence" value="ECO:0007669"/>
    <property type="project" value="TreeGrafter"/>
</dbReference>
<dbReference type="GO" id="GO:0046872">
    <property type="term" value="F:metal ion binding"/>
    <property type="evidence" value="ECO:0007669"/>
    <property type="project" value="UniProtKB-KW"/>
</dbReference>
<dbReference type="NCBIfam" id="TIGR01958">
    <property type="entry name" value="nuoE_fam"/>
    <property type="match status" value="1"/>
</dbReference>
<dbReference type="PANTHER" id="PTHR10371:SF3">
    <property type="entry name" value="NADH DEHYDROGENASE [UBIQUINONE] FLAVOPROTEIN 2, MITOCHONDRIAL"/>
    <property type="match status" value="1"/>
</dbReference>
<feature type="binding site" evidence="7">
    <location>
        <position position="87"/>
    </location>
    <ligand>
        <name>[2Fe-2S] cluster</name>
        <dbReference type="ChEBI" id="CHEBI:190135"/>
    </ligand>
</feature>
<dbReference type="CDD" id="cd03064">
    <property type="entry name" value="TRX_Fd_NuoE"/>
    <property type="match status" value="1"/>
</dbReference>
<evidence type="ECO:0000313" key="9">
    <source>
        <dbReference type="Proteomes" id="UP000230790"/>
    </source>
</evidence>
<protein>
    <submittedName>
        <fullName evidence="8">NADH-quinone oxidoreductase</fullName>
    </submittedName>
</protein>
<comment type="caution">
    <text evidence="8">The sequence shown here is derived from an EMBL/GenBank/DDBJ whole genome shotgun (WGS) entry which is preliminary data.</text>
</comment>
<organism evidence="8 9">
    <name type="scientific">Candidatus Thermofonsia Clade 3 bacterium</name>
    <dbReference type="NCBI Taxonomy" id="2364212"/>
    <lineage>
        <taxon>Bacteria</taxon>
        <taxon>Bacillati</taxon>
        <taxon>Chloroflexota</taxon>
        <taxon>Candidatus Thermofontia</taxon>
        <taxon>Candidatus Thermofonsia Clade 3</taxon>
    </lineage>
</organism>
<comment type="cofactor">
    <cofactor evidence="7">
        <name>[2Fe-2S] cluster</name>
        <dbReference type="ChEBI" id="CHEBI:190135"/>
    </cofactor>
    <text evidence="7">Binds 1 [2Fe-2S] cluster.</text>
</comment>
<dbReference type="Pfam" id="PF01257">
    <property type="entry name" value="2Fe-2S_thioredx"/>
    <property type="match status" value="1"/>
</dbReference>
<dbReference type="FunFam" id="1.10.10.1590:FF:000001">
    <property type="entry name" value="NADH-quinone oxidoreductase subunit E"/>
    <property type="match status" value="1"/>
</dbReference>
<evidence type="ECO:0000256" key="6">
    <source>
        <dbReference type="ARBA" id="ARBA00034078"/>
    </source>
</evidence>
<dbReference type="AlphaFoldDB" id="A0A2M8QFF4"/>
<comment type="similarity">
    <text evidence="1">Belongs to the complex I 24 kDa subunit family.</text>
</comment>
<accession>A0A2M8QFF4</accession>
<name>A0A2M8QFF4_9CHLR</name>
<feature type="binding site" evidence="7">
    <location>
        <position position="127"/>
    </location>
    <ligand>
        <name>[2Fe-2S] cluster</name>
        <dbReference type="ChEBI" id="CHEBI:190135"/>
    </ligand>
</feature>
<evidence type="ECO:0000256" key="3">
    <source>
        <dbReference type="ARBA" id="ARBA00022723"/>
    </source>
</evidence>
<dbReference type="Gene3D" id="1.10.10.1590">
    <property type="entry name" value="NADH-quinone oxidoreductase subunit E"/>
    <property type="match status" value="1"/>
</dbReference>
<evidence type="ECO:0000256" key="2">
    <source>
        <dbReference type="ARBA" id="ARBA00022714"/>
    </source>
</evidence>
<keyword evidence="4 7" id="KW-0408">Iron</keyword>
<evidence type="ECO:0000313" key="8">
    <source>
        <dbReference type="EMBL" id="PJF48521.1"/>
    </source>
</evidence>
<dbReference type="Proteomes" id="UP000230790">
    <property type="component" value="Unassembled WGS sequence"/>
</dbReference>
<gene>
    <name evidence="8" type="ORF">CUN48_03040</name>
</gene>
<evidence type="ECO:0000256" key="1">
    <source>
        <dbReference type="ARBA" id="ARBA00010643"/>
    </source>
</evidence>
<comment type="cofactor">
    <cofactor evidence="6">
        <name>[2Fe-2S] cluster</name>
        <dbReference type="ChEBI" id="CHEBI:190135"/>
    </cofactor>
</comment>
<feature type="binding site" evidence="7">
    <location>
        <position position="123"/>
    </location>
    <ligand>
        <name>[2Fe-2S] cluster</name>
        <dbReference type="ChEBI" id="CHEBI:190135"/>
    </ligand>
</feature>
<dbReference type="InterPro" id="IPR042128">
    <property type="entry name" value="NuoE_dom"/>
</dbReference>
<dbReference type="InterPro" id="IPR002023">
    <property type="entry name" value="NuoE-like"/>
</dbReference>